<dbReference type="Pfam" id="PF00069">
    <property type="entry name" value="Pkinase"/>
    <property type="match status" value="1"/>
</dbReference>
<dbReference type="Proteomes" id="UP000265515">
    <property type="component" value="Unassembled WGS sequence"/>
</dbReference>
<dbReference type="InterPro" id="IPR017441">
    <property type="entry name" value="Protein_kinase_ATP_BS"/>
</dbReference>
<evidence type="ECO:0000313" key="15">
    <source>
        <dbReference type="Proteomes" id="UP000265515"/>
    </source>
</evidence>
<keyword evidence="3" id="KW-0723">Serine/threonine-protein kinase</keyword>
<keyword evidence="4" id="KW-0808">Transferase</keyword>
<evidence type="ECO:0000256" key="6">
    <source>
        <dbReference type="ARBA" id="ARBA00022777"/>
    </source>
</evidence>
<dbReference type="SMART" id="SM00220">
    <property type="entry name" value="S_TKc"/>
    <property type="match status" value="1"/>
</dbReference>
<evidence type="ECO:0000256" key="10">
    <source>
        <dbReference type="PROSITE-ProRule" id="PRU10141"/>
    </source>
</evidence>
<feature type="coiled-coil region" evidence="11">
    <location>
        <begin position="82"/>
        <end position="109"/>
    </location>
</feature>
<keyword evidence="6" id="KW-0418">Kinase</keyword>
<dbReference type="GO" id="GO:0004674">
    <property type="term" value="F:protein serine/threonine kinase activity"/>
    <property type="evidence" value="ECO:0007669"/>
    <property type="project" value="UniProtKB-KW"/>
</dbReference>
<evidence type="ECO:0000256" key="12">
    <source>
        <dbReference type="SAM" id="MobiDB-lite"/>
    </source>
</evidence>
<feature type="region of interest" description="Disordered" evidence="12">
    <location>
        <begin position="525"/>
        <end position="554"/>
    </location>
</feature>
<dbReference type="EC" id="2.7.11.1" evidence="2"/>
<comment type="similarity">
    <text evidence="1">Belongs to the protein kinase superfamily. STE Ser/Thr protein kinase family. STE20 subfamily.</text>
</comment>
<evidence type="ECO:0000256" key="5">
    <source>
        <dbReference type="ARBA" id="ARBA00022741"/>
    </source>
</evidence>
<evidence type="ECO:0000256" key="9">
    <source>
        <dbReference type="ARBA" id="ARBA00048679"/>
    </source>
</evidence>
<dbReference type="InterPro" id="IPR050629">
    <property type="entry name" value="STE20/SPS1-PAK"/>
</dbReference>
<evidence type="ECO:0000256" key="4">
    <source>
        <dbReference type="ARBA" id="ARBA00022679"/>
    </source>
</evidence>
<dbReference type="CDD" id="cd06609">
    <property type="entry name" value="STKc_MST3_like"/>
    <property type="match status" value="1"/>
</dbReference>
<feature type="domain" description="Protein kinase" evidence="13">
    <location>
        <begin position="56"/>
        <end position="308"/>
    </location>
</feature>
<comment type="catalytic activity">
    <reaction evidence="9">
        <text>L-seryl-[protein] + ATP = O-phospho-L-seryl-[protein] + ADP + H(+)</text>
        <dbReference type="Rhea" id="RHEA:17989"/>
        <dbReference type="Rhea" id="RHEA-COMP:9863"/>
        <dbReference type="Rhea" id="RHEA-COMP:11604"/>
        <dbReference type="ChEBI" id="CHEBI:15378"/>
        <dbReference type="ChEBI" id="CHEBI:29999"/>
        <dbReference type="ChEBI" id="CHEBI:30616"/>
        <dbReference type="ChEBI" id="CHEBI:83421"/>
        <dbReference type="ChEBI" id="CHEBI:456216"/>
        <dbReference type="EC" id="2.7.11.1"/>
    </reaction>
</comment>
<name>A0A388JZV5_CHABU</name>
<dbReference type="EMBL" id="BFEA01000038">
    <property type="protein sequence ID" value="GBG63339.1"/>
    <property type="molecule type" value="Genomic_DNA"/>
</dbReference>
<evidence type="ECO:0000259" key="13">
    <source>
        <dbReference type="PROSITE" id="PS50011"/>
    </source>
</evidence>
<evidence type="ECO:0000256" key="7">
    <source>
        <dbReference type="ARBA" id="ARBA00022840"/>
    </source>
</evidence>
<comment type="caution">
    <text evidence="14">The sequence shown here is derived from an EMBL/GenBank/DDBJ whole genome shotgun (WGS) entry which is preliminary data.</text>
</comment>
<dbReference type="Gene3D" id="1.10.12.70">
    <property type="match status" value="1"/>
</dbReference>
<dbReference type="PANTHER" id="PTHR48012:SF10">
    <property type="entry name" value="FI20177P1"/>
    <property type="match status" value="1"/>
</dbReference>
<evidence type="ECO:0000256" key="1">
    <source>
        <dbReference type="ARBA" id="ARBA00008874"/>
    </source>
</evidence>
<protein>
    <recommendedName>
        <fullName evidence="2">non-specific serine/threonine protein kinase</fullName>
        <ecNumber evidence="2">2.7.11.1</ecNumber>
    </recommendedName>
</protein>
<dbReference type="PANTHER" id="PTHR48012">
    <property type="entry name" value="STERILE20-LIKE KINASE, ISOFORM B-RELATED"/>
    <property type="match status" value="1"/>
</dbReference>
<feature type="compositionally biased region" description="Polar residues" evidence="12">
    <location>
        <begin position="368"/>
        <end position="380"/>
    </location>
</feature>
<feature type="compositionally biased region" description="Low complexity" evidence="12">
    <location>
        <begin position="423"/>
        <end position="439"/>
    </location>
</feature>
<evidence type="ECO:0000256" key="8">
    <source>
        <dbReference type="ARBA" id="ARBA00047899"/>
    </source>
</evidence>
<dbReference type="PROSITE" id="PS00107">
    <property type="entry name" value="PROTEIN_KINASE_ATP"/>
    <property type="match status" value="1"/>
</dbReference>
<dbReference type="Gramene" id="GBG63339">
    <property type="protein sequence ID" value="GBG63339"/>
    <property type="gene ID" value="CBR_g37697"/>
</dbReference>
<dbReference type="InterPro" id="IPR011009">
    <property type="entry name" value="Kinase-like_dom_sf"/>
</dbReference>
<dbReference type="FunFam" id="1.10.510.10:FF:000207">
    <property type="entry name" value="serine/threonine-protein kinase dst1 isoform X1"/>
    <property type="match status" value="1"/>
</dbReference>
<dbReference type="InterPro" id="IPR046409">
    <property type="entry name" value="PDC10_dimerisation_sf"/>
</dbReference>
<feature type="compositionally biased region" description="Gly residues" evidence="12">
    <location>
        <begin position="403"/>
        <end position="416"/>
    </location>
</feature>
<dbReference type="Gene3D" id="1.10.510.10">
    <property type="entry name" value="Transferase(Phosphotransferase) domain 1"/>
    <property type="match status" value="1"/>
</dbReference>
<comment type="catalytic activity">
    <reaction evidence="8">
        <text>L-threonyl-[protein] + ATP = O-phospho-L-threonyl-[protein] + ADP + H(+)</text>
        <dbReference type="Rhea" id="RHEA:46608"/>
        <dbReference type="Rhea" id="RHEA-COMP:11060"/>
        <dbReference type="Rhea" id="RHEA-COMP:11605"/>
        <dbReference type="ChEBI" id="CHEBI:15378"/>
        <dbReference type="ChEBI" id="CHEBI:30013"/>
        <dbReference type="ChEBI" id="CHEBI:30616"/>
        <dbReference type="ChEBI" id="CHEBI:61977"/>
        <dbReference type="ChEBI" id="CHEBI:456216"/>
        <dbReference type="EC" id="2.7.11.1"/>
    </reaction>
</comment>
<feature type="compositionally biased region" description="Polar residues" evidence="12">
    <location>
        <begin position="527"/>
        <end position="542"/>
    </location>
</feature>
<keyword evidence="5 10" id="KW-0547">Nucleotide-binding</keyword>
<evidence type="ECO:0000313" key="14">
    <source>
        <dbReference type="EMBL" id="GBG63339.1"/>
    </source>
</evidence>
<reference evidence="14 15" key="1">
    <citation type="journal article" date="2018" name="Cell">
        <title>The Chara Genome: Secondary Complexity and Implications for Plant Terrestrialization.</title>
        <authorList>
            <person name="Nishiyama T."/>
            <person name="Sakayama H."/>
            <person name="Vries J.D."/>
            <person name="Buschmann H."/>
            <person name="Saint-Marcoux D."/>
            <person name="Ullrich K.K."/>
            <person name="Haas F.B."/>
            <person name="Vanderstraeten L."/>
            <person name="Becker D."/>
            <person name="Lang D."/>
            <person name="Vosolsobe S."/>
            <person name="Rombauts S."/>
            <person name="Wilhelmsson P.K.I."/>
            <person name="Janitza P."/>
            <person name="Kern R."/>
            <person name="Heyl A."/>
            <person name="Rumpler F."/>
            <person name="Villalobos L.I.A.C."/>
            <person name="Clay J.M."/>
            <person name="Skokan R."/>
            <person name="Toyoda A."/>
            <person name="Suzuki Y."/>
            <person name="Kagoshima H."/>
            <person name="Schijlen E."/>
            <person name="Tajeshwar N."/>
            <person name="Catarino B."/>
            <person name="Hetherington A.J."/>
            <person name="Saltykova A."/>
            <person name="Bonnot C."/>
            <person name="Breuninger H."/>
            <person name="Symeonidi A."/>
            <person name="Radhakrishnan G.V."/>
            <person name="Van Nieuwerburgh F."/>
            <person name="Deforce D."/>
            <person name="Chang C."/>
            <person name="Karol K.G."/>
            <person name="Hedrich R."/>
            <person name="Ulvskov P."/>
            <person name="Glockner G."/>
            <person name="Delwiche C.F."/>
            <person name="Petrasek J."/>
            <person name="Van de Peer Y."/>
            <person name="Friml J."/>
            <person name="Beilby M."/>
            <person name="Dolan L."/>
            <person name="Kohara Y."/>
            <person name="Sugano S."/>
            <person name="Fujiyama A."/>
            <person name="Delaux P.-M."/>
            <person name="Quint M."/>
            <person name="TheiBen G."/>
            <person name="Hagemann M."/>
            <person name="Harholt J."/>
            <person name="Dunand C."/>
            <person name="Zachgo S."/>
            <person name="Langdale J."/>
            <person name="Maumus F."/>
            <person name="Straeten D.V.D."/>
            <person name="Gould S.B."/>
            <person name="Rensing S.A."/>
        </authorList>
    </citation>
    <scope>NUCLEOTIDE SEQUENCE [LARGE SCALE GENOMIC DNA]</scope>
    <source>
        <strain evidence="14 15">S276</strain>
    </source>
</reference>
<dbReference type="PROSITE" id="PS50011">
    <property type="entry name" value="PROTEIN_KINASE_DOM"/>
    <property type="match status" value="1"/>
</dbReference>
<keyword evidence="15" id="KW-1185">Reference proteome</keyword>
<dbReference type="GO" id="GO:0005737">
    <property type="term" value="C:cytoplasm"/>
    <property type="evidence" value="ECO:0007669"/>
    <property type="project" value="TreeGrafter"/>
</dbReference>
<organism evidence="14 15">
    <name type="scientific">Chara braunii</name>
    <name type="common">Braun's stonewort</name>
    <dbReference type="NCBI Taxonomy" id="69332"/>
    <lineage>
        <taxon>Eukaryota</taxon>
        <taxon>Viridiplantae</taxon>
        <taxon>Streptophyta</taxon>
        <taxon>Charophyceae</taxon>
        <taxon>Charales</taxon>
        <taxon>Characeae</taxon>
        <taxon>Chara</taxon>
    </lineage>
</organism>
<accession>A0A388JZV5</accession>
<evidence type="ECO:0000256" key="2">
    <source>
        <dbReference type="ARBA" id="ARBA00012513"/>
    </source>
</evidence>
<dbReference type="OrthoDB" id="248923at2759"/>
<dbReference type="SUPFAM" id="SSF56112">
    <property type="entry name" value="Protein kinase-like (PK-like)"/>
    <property type="match status" value="1"/>
</dbReference>
<keyword evidence="7 10" id="KW-0067">ATP-binding</keyword>
<keyword evidence="11" id="KW-0175">Coiled coil</keyword>
<feature type="region of interest" description="Disordered" evidence="12">
    <location>
        <begin position="611"/>
        <end position="646"/>
    </location>
</feature>
<feature type="region of interest" description="Disordered" evidence="12">
    <location>
        <begin position="365"/>
        <end position="476"/>
    </location>
</feature>
<proteinExistence type="inferred from homology"/>
<dbReference type="AlphaFoldDB" id="A0A388JZV5"/>
<dbReference type="GO" id="GO:0005524">
    <property type="term" value="F:ATP binding"/>
    <property type="evidence" value="ECO:0007669"/>
    <property type="project" value="UniProtKB-UniRule"/>
</dbReference>
<dbReference type="STRING" id="69332.A0A388JZV5"/>
<gene>
    <name evidence="14" type="ORF">CBR_g37697</name>
</gene>
<dbReference type="InterPro" id="IPR000719">
    <property type="entry name" value="Prot_kinase_dom"/>
</dbReference>
<feature type="binding site" evidence="10">
    <location>
        <position position="85"/>
    </location>
    <ligand>
        <name>ATP</name>
        <dbReference type="ChEBI" id="CHEBI:30616"/>
    </ligand>
</feature>
<evidence type="ECO:0000256" key="3">
    <source>
        <dbReference type="ARBA" id="ARBA00022527"/>
    </source>
</evidence>
<sequence length="793" mass="84274">MEVEVSTFVVLGERPRELGSVFRCFLGLDKGVGGLLSSVEFAKPVYRVPPPQEGRYEIVGMIGKGSFGDVFKGVDKETGQEVAIKIIDLEEAEDDVEDIQKEIAVLSQCRSQYVTEYYGSYLHNTKLWIVMEYMAGGSVSDLVKTGPPLDEFSIASILKELLQALEYLHGEGKIHRDIKAANILLTANGDVKVADFGVSAQLTRTISKRKTFVGTPFWMAPEVIQHSDGYNEKADIWSLGITAIEMAKGEPPYADLHPMRVLFLIPKSNPPQLDDHFSQPFKQFVAACLKKNPAERPSARELQKYRFVKNARKSPRLLERLRERMEGGLTLENRELPGTVSMGGTISEVMMRSEGSLTKPVAEAVQSLAHSHPSSDSTWDFGTGTWKIGGRQQAVGGESEEGLGAGGVLGGRGGGSDTRERSGSQTSTDSGSTADSVSDNSKGSDQSVVVGGAASGQDGSPSSKGEGIDYNVSDDDGGERVAVSEMGTMVIVKSLKSKTSAAEALAHLKNQPASRGMLPPVGPAKFSESQSMGRIPRTSSSMSDEDPAGSSFDFSSDIGDTVVVKKNESPFVRRSMSANVRVEPQGPPAPFVQEDSATNLAEARAAMAAAGAKGGKKMGKASSMKPLLPRKPSEESAPKPDASAVTSPALSSLLIPALKEIAADRAEGGAAIRAASDALEALTGLERVAPGACEALVGRLVDKLASTEDHAIEELRQQARLALLARGSRGAGSSLAGENGEGNGRGCDMLWMGVDRGAGRKLDTAGLSPVASFLLKRWQLQMSVRMTGDALRL</sequence>
<evidence type="ECO:0000256" key="11">
    <source>
        <dbReference type="SAM" id="Coils"/>
    </source>
</evidence>